<dbReference type="PROSITE" id="PS51257">
    <property type="entry name" value="PROKAR_LIPOPROTEIN"/>
    <property type="match status" value="1"/>
</dbReference>
<feature type="signal peptide" evidence="3">
    <location>
        <begin position="1"/>
        <end position="31"/>
    </location>
</feature>
<feature type="domain" description="DUF4349" evidence="4">
    <location>
        <begin position="87"/>
        <end position="308"/>
    </location>
</feature>
<evidence type="ECO:0000256" key="2">
    <source>
        <dbReference type="SAM" id="Phobius"/>
    </source>
</evidence>
<sequence>MLRIWVSYQRLWLSGCALLLAALLVACSSGAASSGTSNSVPAQNSSVHQAPNTTGSNGASNSSSSSSTASNQKSTAGSSTADAGPQYLIKTLNVTMQVKDTRKVASDIQAWISATDPRSSSAGADYTQVGDKYYNVSLTFSVQATMYPQIYNYLRDYNVQGSTGGKLVAFKETVQDVSNDYVDTQSRIKNYKGEQTRLLTLLSHAQAVGDIVTIDQKLTEVESNIETSEAHLKLLSGQVTFYTVNLYLQPIIPNVPAPAPQTDTGWSFSSAFGGAFAASLSFGRALLTFLIWLLAFSIYVVPAVIIAWLIRRYRVAIGRFVSPLLATSRPTPPAQPHS</sequence>
<feature type="compositionally biased region" description="Polar residues" evidence="1">
    <location>
        <begin position="38"/>
        <end position="51"/>
    </location>
</feature>
<organism evidence="5 6">
    <name type="scientific">Dictyobacter halimunensis</name>
    <dbReference type="NCBI Taxonomy" id="3026934"/>
    <lineage>
        <taxon>Bacteria</taxon>
        <taxon>Bacillati</taxon>
        <taxon>Chloroflexota</taxon>
        <taxon>Ktedonobacteria</taxon>
        <taxon>Ktedonobacterales</taxon>
        <taxon>Dictyobacteraceae</taxon>
        <taxon>Dictyobacter</taxon>
    </lineage>
</organism>
<feature type="chain" id="PRO_5046105511" description="DUF4349 domain-containing protein" evidence="3">
    <location>
        <begin position="32"/>
        <end position="338"/>
    </location>
</feature>
<evidence type="ECO:0000256" key="3">
    <source>
        <dbReference type="SAM" id="SignalP"/>
    </source>
</evidence>
<keyword evidence="2" id="KW-0812">Transmembrane</keyword>
<evidence type="ECO:0000313" key="6">
    <source>
        <dbReference type="Proteomes" id="UP001344906"/>
    </source>
</evidence>
<evidence type="ECO:0000256" key="1">
    <source>
        <dbReference type="SAM" id="MobiDB-lite"/>
    </source>
</evidence>
<comment type="caution">
    <text evidence="5">The sequence shown here is derived from an EMBL/GenBank/DDBJ whole genome shotgun (WGS) entry which is preliminary data.</text>
</comment>
<name>A0ABQ6FRD1_9CHLR</name>
<evidence type="ECO:0000313" key="5">
    <source>
        <dbReference type="EMBL" id="GLV55013.1"/>
    </source>
</evidence>
<proteinExistence type="predicted"/>
<dbReference type="Pfam" id="PF14257">
    <property type="entry name" value="DUF4349"/>
    <property type="match status" value="1"/>
</dbReference>
<gene>
    <name evidence="5" type="ORF">KDH_18600</name>
</gene>
<dbReference type="InterPro" id="IPR025645">
    <property type="entry name" value="DUF4349"/>
</dbReference>
<keyword evidence="2" id="KW-0472">Membrane</keyword>
<keyword evidence="3" id="KW-0732">Signal</keyword>
<keyword evidence="2" id="KW-1133">Transmembrane helix</keyword>
<reference evidence="5 6" key="1">
    <citation type="submission" date="2023-02" db="EMBL/GenBank/DDBJ databases">
        <title>Dictyobacter halimunensis sp. nov., a new member of the class Ktedonobacteria from forest soil in a geothermal area.</title>
        <authorList>
            <person name="Rachmania M.K."/>
            <person name="Ningsih F."/>
            <person name="Sakai Y."/>
            <person name="Yabe S."/>
            <person name="Yokota A."/>
            <person name="Sjamsuridzal W."/>
        </authorList>
    </citation>
    <scope>NUCLEOTIDE SEQUENCE [LARGE SCALE GENOMIC DNA]</scope>
    <source>
        <strain evidence="5 6">S3.2.2.5</strain>
    </source>
</reference>
<dbReference type="RefSeq" id="WP_338248985.1">
    <property type="nucleotide sequence ID" value="NZ_BSRI01000001.1"/>
</dbReference>
<evidence type="ECO:0000259" key="4">
    <source>
        <dbReference type="Pfam" id="PF14257"/>
    </source>
</evidence>
<dbReference type="EMBL" id="BSRI01000001">
    <property type="protein sequence ID" value="GLV55013.1"/>
    <property type="molecule type" value="Genomic_DNA"/>
</dbReference>
<feature type="transmembrane region" description="Helical" evidence="2">
    <location>
        <begin position="289"/>
        <end position="310"/>
    </location>
</feature>
<keyword evidence="6" id="KW-1185">Reference proteome</keyword>
<dbReference type="Proteomes" id="UP001344906">
    <property type="component" value="Unassembled WGS sequence"/>
</dbReference>
<feature type="region of interest" description="Disordered" evidence="1">
    <location>
        <begin position="37"/>
        <end position="81"/>
    </location>
</feature>
<feature type="compositionally biased region" description="Low complexity" evidence="1">
    <location>
        <begin position="52"/>
        <end position="71"/>
    </location>
</feature>
<accession>A0ABQ6FRD1</accession>
<feature type="compositionally biased region" description="Polar residues" evidence="1">
    <location>
        <begin position="72"/>
        <end position="81"/>
    </location>
</feature>
<protein>
    <recommendedName>
        <fullName evidence="4">DUF4349 domain-containing protein</fullName>
    </recommendedName>
</protein>